<accession>A0A1H6BGZ6</accession>
<protein>
    <recommendedName>
        <fullName evidence="3">LTXXQ motif family protein</fullName>
    </recommendedName>
</protein>
<name>A0A1H6BGZ6_9RHOB</name>
<evidence type="ECO:0008006" key="3">
    <source>
        <dbReference type="Google" id="ProtNLM"/>
    </source>
</evidence>
<evidence type="ECO:0000313" key="2">
    <source>
        <dbReference type="Proteomes" id="UP000236752"/>
    </source>
</evidence>
<evidence type="ECO:0000313" key="1">
    <source>
        <dbReference type="EMBL" id="SEG59607.1"/>
    </source>
</evidence>
<keyword evidence="2" id="KW-1185">Reference proteome</keyword>
<dbReference type="OrthoDB" id="7353511at2"/>
<dbReference type="Proteomes" id="UP000236752">
    <property type="component" value="Unassembled WGS sequence"/>
</dbReference>
<dbReference type="Gene3D" id="1.20.120.1490">
    <property type="match status" value="1"/>
</dbReference>
<dbReference type="AlphaFoldDB" id="A0A1H6BGZ6"/>
<dbReference type="RefSeq" id="WP_103911665.1">
    <property type="nucleotide sequence ID" value="NZ_FNUZ01000007.1"/>
</dbReference>
<dbReference type="EMBL" id="FNUZ01000007">
    <property type="protein sequence ID" value="SEG59607.1"/>
    <property type="molecule type" value="Genomic_DNA"/>
</dbReference>
<reference evidence="1 2" key="1">
    <citation type="submission" date="2016-10" db="EMBL/GenBank/DDBJ databases">
        <authorList>
            <person name="de Groot N.N."/>
        </authorList>
    </citation>
    <scope>NUCLEOTIDE SEQUENCE [LARGE SCALE GENOMIC DNA]</scope>
    <source>
        <strain evidence="1 2">DSM 26915</strain>
    </source>
</reference>
<proteinExistence type="predicted"/>
<gene>
    <name evidence="1" type="ORF">SAMN04488045_3523</name>
</gene>
<organism evidence="1 2">
    <name type="scientific">Thalassococcus halodurans</name>
    <dbReference type="NCBI Taxonomy" id="373675"/>
    <lineage>
        <taxon>Bacteria</taxon>
        <taxon>Pseudomonadati</taxon>
        <taxon>Pseudomonadota</taxon>
        <taxon>Alphaproteobacteria</taxon>
        <taxon>Rhodobacterales</taxon>
        <taxon>Roseobacteraceae</taxon>
        <taxon>Thalassococcus</taxon>
    </lineage>
</organism>
<sequence>MDQVIRVIALGVLPTGLWAAGMDHATPYAGFQDRAIKSLSDDDIAELRRGGGWGLALPAELSGLPGPAHLLEMQDEIGLSEDQVARIMVIYDGMKAEAIEAGEKFIAAEAALSEAFAAKDIDPDSLRALLAASAEARAALRFVHLSRHLMTPDVLSEDQIAAYQRLRGYADDPCQAIPEGHDPDMWRRHNGCTK</sequence>